<protein>
    <recommendedName>
        <fullName evidence="2">Tf2-1-like SH3-like domain-containing protein</fullName>
    </recommendedName>
</protein>
<feature type="domain" description="Tf2-1-like SH3-like" evidence="2">
    <location>
        <begin position="18"/>
        <end position="79"/>
    </location>
</feature>
<gene>
    <name evidence="3" type="ORF">PtrM4_145900</name>
</gene>
<evidence type="ECO:0000313" key="3">
    <source>
        <dbReference type="EMBL" id="KAF7566270.1"/>
    </source>
</evidence>
<organism evidence="3 4">
    <name type="scientific">Pyrenophora tritici-repentis</name>
    <dbReference type="NCBI Taxonomy" id="45151"/>
    <lineage>
        <taxon>Eukaryota</taxon>
        <taxon>Fungi</taxon>
        <taxon>Dikarya</taxon>
        <taxon>Ascomycota</taxon>
        <taxon>Pezizomycotina</taxon>
        <taxon>Dothideomycetes</taxon>
        <taxon>Pleosporomycetidae</taxon>
        <taxon>Pleosporales</taxon>
        <taxon>Pleosporineae</taxon>
        <taxon>Pleosporaceae</taxon>
        <taxon>Pyrenophora</taxon>
    </lineage>
</organism>
<dbReference type="GeneID" id="90958028"/>
<dbReference type="AlphaFoldDB" id="A0A834RLL2"/>
<feature type="compositionally biased region" description="Polar residues" evidence="1">
    <location>
        <begin position="99"/>
        <end position="113"/>
    </location>
</feature>
<dbReference type="Pfam" id="PF24626">
    <property type="entry name" value="SH3_Tf2-1"/>
    <property type="match status" value="1"/>
</dbReference>
<evidence type="ECO:0000259" key="2">
    <source>
        <dbReference type="Pfam" id="PF24626"/>
    </source>
</evidence>
<dbReference type="RefSeq" id="XP_065959826.1">
    <property type="nucleotide sequence ID" value="XM_066109843.1"/>
</dbReference>
<evidence type="ECO:0000313" key="4">
    <source>
        <dbReference type="Proteomes" id="UP000245464"/>
    </source>
</evidence>
<accession>A0A834RLL2</accession>
<feature type="region of interest" description="Disordered" evidence="1">
    <location>
        <begin position="79"/>
        <end position="113"/>
    </location>
</feature>
<sequence length="113" mass="12870">MKEFADANRYPAPRFDVGDWVMLNARHIKTERPVKSLDHKNIGPYQITRVIDNMAYELDLPPQLKAIFPAFHPWLLQPYEDDALPGQPRPGDAAPPKSTLATMESQNTWSPKS</sequence>
<evidence type="ECO:0000256" key="1">
    <source>
        <dbReference type="SAM" id="MobiDB-lite"/>
    </source>
</evidence>
<name>A0A834RLL2_9PLEO</name>
<dbReference type="Proteomes" id="UP000245464">
    <property type="component" value="Chromosome 9"/>
</dbReference>
<proteinExistence type="predicted"/>
<comment type="caution">
    <text evidence="3">The sequence shown here is derived from an EMBL/GenBank/DDBJ whole genome shotgun (WGS) entry which is preliminary data.</text>
</comment>
<dbReference type="InterPro" id="IPR056924">
    <property type="entry name" value="SH3_Tf2-1"/>
</dbReference>
<reference evidence="3" key="1">
    <citation type="journal article" date="2018" name="BMC Genomics">
        <title>Comparative genomics of the wheat fungal pathogen Pyrenophora tritici-repentis reveals chromosomal variations and genome plasticity.</title>
        <authorList>
            <person name="Moolhuijzen P."/>
            <person name="See P.T."/>
            <person name="Hane J.K."/>
            <person name="Shi G."/>
            <person name="Liu Z."/>
            <person name="Oliver R.P."/>
            <person name="Moffat C.S."/>
        </authorList>
    </citation>
    <scope>NUCLEOTIDE SEQUENCE [LARGE SCALE GENOMIC DNA]</scope>
    <source>
        <strain evidence="3">M4</strain>
    </source>
</reference>
<dbReference type="KEGG" id="ptrr:90958028"/>
<dbReference type="EMBL" id="NQIK02000009">
    <property type="protein sequence ID" value="KAF7566270.1"/>
    <property type="molecule type" value="Genomic_DNA"/>
</dbReference>